<dbReference type="OrthoDB" id="9795011at2"/>
<evidence type="ECO:0000313" key="8">
    <source>
        <dbReference type="Proteomes" id="UP000240424"/>
    </source>
</evidence>
<feature type="compositionally biased region" description="Basic and acidic residues" evidence="5">
    <location>
        <begin position="1"/>
        <end position="12"/>
    </location>
</feature>
<feature type="DNA-binding region" description="H-T-H motif" evidence="4">
    <location>
        <begin position="51"/>
        <end position="70"/>
    </location>
</feature>
<dbReference type="InterPro" id="IPR009057">
    <property type="entry name" value="Homeodomain-like_sf"/>
</dbReference>
<evidence type="ECO:0000313" key="7">
    <source>
        <dbReference type="EMBL" id="SPM38763.1"/>
    </source>
</evidence>
<dbReference type="SUPFAM" id="SSF48498">
    <property type="entry name" value="Tetracyclin repressor-like, C-terminal domain"/>
    <property type="match status" value="1"/>
</dbReference>
<dbReference type="InterPro" id="IPR001647">
    <property type="entry name" value="HTH_TetR"/>
</dbReference>
<evidence type="ECO:0000256" key="2">
    <source>
        <dbReference type="ARBA" id="ARBA00023125"/>
    </source>
</evidence>
<evidence type="ECO:0000259" key="6">
    <source>
        <dbReference type="PROSITE" id="PS50977"/>
    </source>
</evidence>
<organism evidence="7 8">
    <name type="scientific">Mycobacterium numidiamassiliense</name>
    <dbReference type="NCBI Taxonomy" id="1841861"/>
    <lineage>
        <taxon>Bacteria</taxon>
        <taxon>Bacillati</taxon>
        <taxon>Actinomycetota</taxon>
        <taxon>Actinomycetes</taxon>
        <taxon>Mycobacteriales</taxon>
        <taxon>Mycobacteriaceae</taxon>
        <taxon>Mycobacterium</taxon>
    </lineage>
</organism>
<dbReference type="InterPro" id="IPR036271">
    <property type="entry name" value="Tet_transcr_reg_TetR-rel_C_sf"/>
</dbReference>
<dbReference type="GO" id="GO:0000976">
    <property type="term" value="F:transcription cis-regulatory region binding"/>
    <property type="evidence" value="ECO:0007669"/>
    <property type="project" value="TreeGrafter"/>
</dbReference>
<evidence type="ECO:0000256" key="4">
    <source>
        <dbReference type="PROSITE-ProRule" id="PRU00335"/>
    </source>
</evidence>
<dbReference type="PROSITE" id="PS50977">
    <property type="entry name" value="HTH_TETR_2"/>
    <property type="match status" value="1"/>
</dbReference>
<dbReference type="EMBL" id="FUEZ01000003">
    <property type="protein sequence ID" value="SPM38763.1"/>
    <property type="molecule type" value="Genomic_DNA"/>
</dbReference>
<gene>
    <name evidence="7" type="ORF">MNAB215_944</name>
</gene>
<evidence type="ECO:0000256" key="3">
    <source>
        <dbReference type="ARBA" id="ARBA00023163"/>
    </source>
</evidence>
<dbReference type="Proteomes" id="UP000240424">
    <property type="component" value="Unassembled WGS sequence"/>
</dbReference>
<dbReference type="Pfam" id="PF21597">
    <property type="entry name" value="TetR_C_43"/>
    <property type="match status" value="1"/>
</dbReference>
<dbReference type="STRING" id="1841861.GCA_900157365_05147"/>
<protein>
    <submittedName>
        <fullName evidence="7">TetR family transcriptional regulator</fullName>
    </submittedName>
</protein>
<evidence type="ECO:0000256" key="5">
    <source>
        <dbReference type="SAM" id="MobiDB-lite"/>
    </source>
</evidence>
<feature type="domain" description="HTH tetR-type" evidence="6">
    <location>
        <begin position="28"/>
        <end position="88"/>
    </location>
</feature>
<dbReference type="Pfam" id="PF00440">
    <property type="entry name" value="TetR_N"/>
    <property type="match status" value="1"/>
</dbReference>
<proteinExistence type="predicted"/>
<keyword evidence="3" id="KW-0804">Transcription</keyword>
<dbReference type="SUPFAM" id="SSF46689">
    <property type="entry name" value="Homeodomain-like"/>
    <property type="match status" value="1"/>
</dbReference>
<accession>A0A2U3P4T5</accession>
<dbReference type="AlphaFoldDB" id="A0A2U3P4T5"/>
<reference evidence="7 8" key="1">
    <citation type="submission" date="2017-01" db="EMBL/GenBank/DDBJ databases">
        <authorList>
            <consortium name="Urmite Genomes"/>
        </authorList>
    </citation>
    <scope>NUCLEOTIDE SEQUENCE [LARGE SCALE GENOMIC DNA]</scope>
    <source>
        <strain evidence="7 8">AB215</strain>
    </source>
</reference>
<dbReference type="PANTHER" id="PTHR30055">
    <property type="entry name" value="HTH-TYPE TRANSCRIPTIONAL REGULATOR RUTR"/>
    <property type="match status" value="1"/>
</dbReference>
<name>A0A2U3P4T5_9MYCO</name>
<feature type="region of interest" description="Disordered" evidence="5">
    <location>
        <begin position="1"/>
        <end position="27"/>
    </location>
</feature>
<dbReference type="InterPro" id="IPR050109">
    <property type="entry name" value="HTH-type_TetR-like_transc_reg"/>
</dbReference>
<dbReference type="Gene3D" id="1.10.357.10">
    <property type="entry name" value="Tetracycline Repressor, domain 2"/>
    <property type="match status" value="1"/>
</dbReference>
<sequence length="200" mass="21274">MRRTLRLPEHNRNGGSSALAAPRRSDARRNREKLLEVATAAFASAEGRPVSLESIAREAGVGIGTLYRHFPTREALVEAIYRAELAEVAAAAGQLLTRHPPAAALRRWMDRYASFVAAKRGMAESLHAIFDSGAMEPSQTRDSIVGAVDLLLRAGAEGGGLRADVQADDVVSSLIGIFLASGSREQTGRMLDLLAAGIAT</sequence>
<evidence type="ECO:0000256" key="1">
    <source>
        <dbReference type="ARBA" id="ARBA00023015"/>
    </source>
</evidence>
<keyword evidence="8" id="KW-1185">Reference proteome</keyword>
<dbReference type="InterPro" id="IPR049445">
    <property type="entry name" value="TetR_SbtR-like_C"/>
</dbReference>
<dbReference type="PANTHER" id="PTHR30055:SF234">
    <property type="entry name" value="HTH-TYPE TRANSCRIPTIONAL REGULATOR BETI"/>
    <property type="match status" value="1"/>
</dbReference>
<dbReference type="GO" id="GO:0003700">
    <property type="term" value="F:DNA-binding transcription factor activity"/>
    <property type="evidence" value="ECO:0007669"/>
    <property type="project" value="TreeGrafter"/>
</dbReference>
<keyword evidence="2 4" id="KW-0238">DNA-binding</keyword>
<keyword evidence="1" id="KW-0805">Transcription regulation</keyword>